<gene>
    <name evidence="3" type="ORF">H2204_002964</name>
</gene>
<feature type="transmembrane region" description="Helical" evidence="1">
    <location>
        <begin position="22"/>
        <end position="45"/>
    </location>
</feature>
<dbReference type="InterPro" id="IPR018827">
    <property type="entry name" value="YTP1_C"/>
</dbReference>
<feature type="transmembrane region" description="Helical" evidence="1">
    <location>
        <begin position="149"/>
        <end position="167"/>
    </location>
</feature>
<dbReference type="AlphaFoldDB" id="A0AA38YAK9"/>
<feature type="transmembrane region" description="Helical" evidence="1">
    <location>
        <begin position="97"/>
        <end position="116"/>
    </location>
</feature>
<reference evidence="3" key="1">
    <citation type="submission" date="2022-10" db="EMBL/GenBank/DDBJ databases">
        <title>Culturing micro-colonial fungi from biological soil crusts in the Mojave desert and describing Neophaeococcomyces mojavensis, and introducing the new genera and species Taxawa tesnikishii.</title>
        <authorList>
            <person name="Kurbessoian T."/>
            <person name="Stajich J.E."/>
        </authorList>
    </citation>
    <scope>NUCLEOTIDE SEQUENCE</scope>
    <source>
        <strain evidence="3">TK_35</strain>
    </source>
</reference>
<name>A0AA38YAK9_9EURO</name>
<dbReference type="PANTHER" id="PTHR31685">
    <property type="entry name" value="INTEGRAL MEMBRANE PROTEIN (AFU_ORTHOLOGUE AFUA_6G12730)-RELATED"/>
    <property type="match status" value="1"/>
</dbReference>
<dbReference type="Proteomes" id="UP001172681">
    <property type="component" value="Unassembled WGS sequence"/>
</dbReference>
<dbReference type="PANTHER" id="PTHR31685:SF3">
    <property type="entry name" value="INTEGRAL MEMBRANE PROTEIN (AFU_ORTHOLOGUE AFUA_6G12730)"/>
    <property type="match status" value="1"/>
</dbReference>
<dbReference type="EMBL" id="JAPDRN010000012">
    <property type="protein sequence ID" value="KAJ9641286.1"/>
    <property type="molecule type" value="Genomic_DNA"/>
</dbReference>
<feature type="domain" description="Protein YTP1-like C-terminal" evidence="2">
    <location>
        <begin position="2"/>
        <end position="257"/>
    </location>
</feature>
<accession>A0AA38YAK9</accession>
<evidence type="ECO:0000259" key="2">
    <source>
        <dbReference type="Pfam" id="PF10355"/>
    </source>
</evidence>
<evidence type="ECO:0000313" key="4">
    <source>
        <dbReference type="Proteomes" id="UP001172681"/>
    </source>
</evidence>
<comment type="caution">
    <text evidence="3">The sequence shown here is derived from an EMBL/GenBank/DDBJ whole genome shotgun (WGS) entry which is preliminary data.</text>
</comment>
<sequence length="583" mass="64683">MAGIFHEKQIFNGLAHFIKGGVFFFFGIITTLRCIGCFAGRGWAWNLKATTNSPSRERSRSISMEGLECLLIFIYGITNVFLEHLSGWGEAWTAQDLEHVAISLLFIGGGLCGLMAESRASRESRKAQPSDTTITLEGKQTLVPGYSTNPVPAMIIFLLGTILGGHHQDTVTSTMMHKWFGNFLTAAAAMRGVTYLLLYIAPARSTSPSRPPSELITAFCLMSGGFMLMASNRDTVESMIANNLNAMVVATVTMGLLEVSGDNFGGWASHVEGMGRLIQLRGPESHVHGLSHRLFLGFRSTSVSERIVLHITYALATRKSTYLAQQGWLTVPWKMHPKSDLDRLQDAMAQIANLIERAGQLNTTVALTASETAPTQREEIMQEGRELHCQLENWYQDLTIRQPGPLYYERPSSADFLSRFISAFPNSLHFQNFEIAHLHLSYWTTLLLLYSSMLTVTLSSLGGDASQTFGLVMAPMTDKFTQGQVLAQAKKIAQSMEYLLSEEMHILGPQKVFFALRSAMHVFTSAGEREEVERCEEVFEELDRRGYSFGKILCRCEWDDIPALLSGKSIPRNGVVPAESIHA</sequence>
<evidence type="ECO:0000313" key="3">
    <source>
        <dbReference type="EMBL" id="KAJ9641286.1"/>
    </source>
</evidence>
<keyword evidence="1" id="KW-0472">Membrane</keyword>
<feature type="transmembrane region" description="Helical" evidence="1">
    <location>
        <begin position="213"/>
        <end position="230"/>
    </location>
</feature>
<proteinExistence type="predicted"/>
<keyword evidence="4" id="KW-1185">Reference proteome</keyword>
<feature type="transmembrane region" description="Helical" evidence="1">
    <location>
        <begin position="66"/>
        <end position="85"/>
    </location>
</feature>
<keyword evidence="1" id="KW-0812">Transmembrane</keyword>
<protein>
    <recommendedName>
        <fullName evidence="2">Protein YTP1-like C-terminal domain-containing protein</fullName>
    </recommendedName>
</protein>
<feature type="transmembrane region" description="Helical" evidence="1">
    <location>
        <begin position="179"/>
        <end position="201"/>
    </location>
</feature>
<organism evidence="3 4">
    <name type="scientific">Knufia peltigerae</name>
    <dbReference type="NCBI Taxonomy" id="1002370"/>
    <lineage>
        <taxon>Eukaryota</taxon>
        <taxon>Fungi</taxon>
        <taxon>Dikarya</taxon>
        <taxon>Ascomycota</taxon>
        <taxon>Pezizomycotina</taxon>
        <taxon>Eurotiomycetes</taxon>
        <taxon>Chaetothyriomycetidae</taxon>
        <taxon>Chaetothyriales</taxon>
        <taxon>Trichomeriaceae</taxon>
        <taxon>Knufia</taxon>
    </lineage>
</organism>
<dbReference type="Pfam" id="PF10355">
    <property type="entry name" value="Ytp1"/>
    <property type="match status" value="1"/>
</dbReference>
<keyword evidence="1" id="KW-1133">Transmembrane helix</keyword>
<evidence type="ECO:0000256" key="1">
    <source>
        <dbReference type="SAM" id="Phobius"/>
    </source>
</evidence>